<protein>
    <submittedName>
        <fullName evidence="2">Uncharacterized protein</fullName>
    </submittedName>
</protein>
<dbReference type="AlphaFoldDB" id="A0AAD7QTB6"/>
<evidence type="ECO:0000256" key="1">
    <source>
        <dbReference type="SAM" id="MobiDB-lite"/>
    </source>
</evidence>
<sequence>MPHSPRRQTTYFPYVSSGPGTAEFLPPLLTLHPSPRAASRASTREMSDGLNSTTAPPRSHTHRTHHAHSLSFSPSASASASPVTTTTSVHSQSHSPAPKPRIPRSASNATSLSWPVSPATTSPSSTATVMSPSSMNMMVLTSSSIPQHPPSSAPLSKDEKLRRRASQPVLVRAYHPNTSPSKQTKHGGSLRTGIYGSVAGSGGVHDRVELAPVQYPAAGMFTVHALFGSIGCSLPQFYEAAFDLVEVCDAYFHIPGHLSPEAVFGRGS</sequence>
<feature type="compositionally biased region" description="Polar residues" evidence="1">
    <location>
        <begin position="105"/>
        <end position="114"/>
    </location>
</feature>
<feature type="compositionally biased region" description="Basic residues" evidence="1">
    <location>
        <begin position="59"/>
        <end position="68"/>
    </location>
</feature>
<organism evidence="2 3">
    <name type="scientific">Lipomyces tetrasporus</name>
    <dbReference type="NCBI Taxonomy" id="54092"/>
    <lineage>
        <taxon>Eukaryota</taxon>
        <taxon>Fungi</taxon>
        <taxon>Dikarya</taxon>
        <taxon>Ascomycota</taxon>
        <taxon>Saccharomycotina</taxon>
        <taxon>Lipomycetes</taxon>
        <taxon>Lipomycetales</taxon>
        <taxon>Lipomycetaceae</taxon>
        <taxon>Lipomyces</taxon>
    </lineage>
</organism>
<dbReference type="Proteomes" id="UP001217417">
    <property type="component" value="Unassembled WGS sequence"/>
</dbReference>
<reference evidence="2" key="1">
    <citation type="submission" date="2023-03" db="EMBL/GenBank/DDBJ databases">
        <title>Near-Complete genome sequence of Lipomyces tetrasporous NRRL Y-64009, an oleaginous yeast capable of growing on lignocellulosic hydrolysates.</title>
        <authorList>
            <consortium name="Lawrence Berkeley National Laboratory"/>
            <person name="Jagtap S.S."/>
            <person name="Liu J.-J."/>
            <person name="Walukiewicz H.E."/>
            <person name="Pangilinan J."/>
            <person name="Lipzen A."/>
            <person name="Ahrendt S."/>
            <person name="Koriabine M."/>
            <person name="Cobaugh K."/>
            <person name="Salamov A."/>
            <person name="Yoshinaga Y."/>
            <person name="Ng V."/>
            <person name="Daum C."/>
            <person name="Grigoriev I.V."/>
            <person name="Slininger P.J."/>
            <person name="Dien B.S."/>
            <person name="Jin Y.-S."/>
            <person name="Rao C.V."/>
        </authorList>
    </citation>
    <scope>NUCLEOTIDE SEQUENCE</scope>
    <source>
        <strain evidence="2">NRRL Y-64009</strain>
    </source>
</reference>
<feature type="compositionally biased region" description="Low complexity" evidence="1">
    <location>
        <begin position="69"/>
        <end position="95"/>
    </location>
</feature>
<accession>A0AAD7QTB6</accession>
<proteinExistence type="predicted"/>
<dbReference type="EMBL" id="JARPMG010000004">
    <property type="protein sequence ID" value="KAJ8100923.1"/>
    <property type="molecule type" value="Genomic_DNA"/>
</dbReference>
<name>A0AAD7QTB6_9ASCO</name>
<keyword evidence="3" id="KW-1185">Reference proteome</keyword>
<feature type="region of interest" description="Disordered" evidence="1">
    <location>
        <begin position="25"/>
        <end position="161"/>
    </location>
</feature>
<dbReference type="GeneID" id="80882385"/>
<dbReference type="RefSeq" id="XP_056044373.1">
    <property type="nucleotide sequence ID" value="XM_056187219.1"/>
</dbReference>
<evidence type="ECO:0000313" key="2">
    <source>
        <dbReference type="EMBL" id="KAJ8100923.1"/>
    </source>
</evidence>
<feature type="compositionally biased region" description="Low complexity" evidence="1">
    <location>
        <begin position="115"/>
        <end position="135"/>
    </location>
</feature>
<gene>
    <name evidence="2" type="ORF">POJ06DRAFT_249876</name>
</gene>
<evidence type="ECO:0000313" key="3">
    <source>
        <dbReference type="Proteomes" id="UP001217417"/>
    </source>
</evidence>
<comment type="caution">
    <text evidence="2">The sequence shown here is derived from an EMBL/GenBank/DDBJ whole genome shotgun (WGS) entry which is preliminary data.</text>
</comment>